<dbReference type="EMBL" id="FUIE01000045">
    <property type="protein sequence ID" value="SJM61917.1"/>
    <property type="molecule type" value="Genomic_DNA"/>
</dbReference>
<gene>
    <name evidence="1" type="ORF">FM111_08580</name>
</gene>
<dbReference type="OrthoDB" id="276604at2"/>
<dbReference type="RefSeq" id="WP_087140566.1">
    <property type="nucleotide sequence ID" value="NZ_FUIE01000045.1"/>
</dbReference>
<name>A0A1R4G1F1_BREDI</name>
<organism evidence="1 2">
    <name type="scientific">Brevundimonas diminuta 3F5N</name>
    <dbReference type="NCBI Taxonomy" id="1255603"/>
    <lineage>
        <taxon>Bacteria</taxon>
        <taxon>Pseudomonadati</taxon>
        <taxon>Pseudomonadota</taxon>
        <taxon>Alphaproteobacteria</taxon>
        <taxon>Caulobacterales</taxon>
        <taxon>Caulobacteraceae</taxon>
        <taxon>Brevundimonas</taxon>
    </lineage>
</organism>
<evidence type="ECO:0000313" key="2">
    <source>
        <dbReference type="Proteomes" id="UP000195766"/>
    </source>
</evidence>
<sequence length="108" mass="12161">MAKPVGRRGSWFADWKGESLPCVHECWCRPGKGTLSYLDPHVGDDPKWSPFIAAIRSGEKVILTRDELGADGQPFRRLSYIATYGVKDVQVEGTNLAFQFVERLDNFT</sequence>
<dbReference type="AlphaFoldDB" id="A0A1R4G1F1"/>
<reference evidence="1 2" key="1">
    <citation type="submission" date="2017-02" db="EMBL/GenBank/DDBJ databases">
        <authorList>
            <person name="Peterson S.W."/>
        </authorList>
    </citation>
    <scope>NUCLEOTIDE SEQUENCE [LARGE SCALE GENOMIC DNA]</scope>
    <source>
        <strain evidence="1 2">3F5N</strain>
    </source>
</reference>
<protein>
    <submittedName>
        <fullName evidence="1">Uncharacterized protein</fullName>
    </submittedName>
</protein>
<dbReference type="Proteomes" id="UP000195766">
    <property type="component" value="Unassembled WGS sequence"/>
</dbReference>
<proteinExistence type="predicted"/>
<accession>A0A1R4G1F1</accession>
<evidence type="ECO:0000313" key="1">
    <source>
        <dbReference type="EMBL" id="SJM61917.1"/>
    </source>
</evidence>